<dbReference type="Proteomes" id="UP001187343">
    <property type="component" value="Unassembled WGS sequence"/>
</dbReference>
<evidence type="ECO:0000313" key="1">
    <source>
        <dbReference type="EMBL" id="KAK2889368.1"/>
    </source>
</evidence>
<name>A0AA88PK81_9TELE</name>
<gene>
    <name evidence="1" type="ORF">Q8A67_014743</name>
</gene>
<proteinExistence type="predicted"/>
<comment type="caution">
    <text evidence="1">The sequence shown here is derived from an EMBL/GenBank/DDBJ whole genome shotgun (WGS) entry which is preliminary data.</text>
</comment>
<dbReference type="EMBL" id="JAUYZG010000014">
    <property type="protein sequence ID" value="KAK2889368.1"/>
    <property type="molecule type" value="Genomic_DNA"/>
</dbReference>
<dbReference type="AlphaFoldDB" id="A0AA88PK81"/>
<accession>A0AA88PK81</accession>
<evidence type="ECO:0000313" key="2">
    <source>
        <dbReference type="Proteomes" id="UP001187343"/>
    </source>
</evidence>
<sequence>MSYTIAFPPGLQHGVIRFQETVVKGDVNSTLELECVQCACAERAFVSRSAGLAGRTGDLIDFNRLLLAGVRSRGERHNPG</sequence>
<organism evidence="1 2">
    <name type="scientific">Cirrhinus molitorella</name>
    <name type="common">mud carp</name>
    <dbReference type="NCBI Taxonomy" id="172907"/>
    <lineage>
        <taxon>Eukaryota</taxon>
        <taxon>Metazoa</taxon>
        <taxon>Chordata</taxon>
        <taxon>Craniata</taxon>
        <taxon>Vertebrata</taxon>
        <taxon>Euteleostomi</taxon>
        <taxon>Actinopterygii</taxon>
        <taxon>Neopterygii</taxon>
        <taxon>Teleostei</taxon>
        <taxon>Ostariophysi</taxon>
        <taxon>Cypriniformes</taxon>
        <taxon>Cyprinidae</taxon>
        <taxon>Labeoninae</taxon>
        <taxon>Labeonini</taxon>
        <taxon>Cirrhinus</taxon>
    </lineage>
</organism>
<keyword evidence="2" id="KW-1185">Reference proteome</keyword>
<reference evidence="1" key="1">
    <citation type="submission" date="2023-08" db="EMBL/GenBank/DDBJ databases">
        <title>Chromosome-level Genome Assembly of mud carp (Cirrhinus molitorella).</title>
        <authorList>
            <person name="Liu H."/>
        </authorList>
    </citation>
    <scope>NUCLEOTIDE SEQUENCE</scope>
    <source>
        <strain evidence="1">Prfri</strain>
        <tissue evidence="1">Muscle</tissue>
    </source>
</reference>
<protein>
    <submittedName>
        <fullName evidence="1">Uncharacterized protein</fullName>
    </submittedName>
</protein>